<keyword evidence="2" id="KW-1133">Transmembrane helix</keyword>
<keyword evidence="2" id="KW-0812">Transmembrane</keyword>
<organism evidence="3 4">
    <name type="scientific">Variovorax boronicumulans</name>
    <dbReference type="NCBI Taxonomy" id="436515"/>
    <lineage>
        <taxon>Bacteria</taxon>
        <taxon>Pseudomonadati</taxon>
        <taxon>Pseudomonadota</taxon>
        <taxon>Betaproteobacteria</taxon>
        <taxon>Burkholderiales</taxon>
        <taxon>Comamonadaceae</taxon>
        <taxon>Variovorax</taxon>
    </lineage>
</organism>
<comment type="caution">
    <text evidence="3">The sequence shown here is derived from an EMBL/GenBank/DDBJ whole genome shotgun (WGS) entry which is preliminary data.</text>
</comment>
<keyword evidence="2" id="KW-0472">Membrane</keyword>
<feature type="transmembrane region" description="Helical" evidence="2">
    <location>
        <begin position="7"/>
        <end position="29"/>
    </location>
</feature>
<reference evidence="3" key="1">
    <citation type="submission" date="2023-07" db="EMBL/GenBank/DDBJ databases">
        <title>Sorghum-associated microbial communities from plants grown in Nebraska, USA.</title>
        <authorList>
            <person name="Schachtman D."/>
        </authorList>
    </citation>
    <scope>NUCLEOTIDE SEQUENCE</scope>
    <source>
        <strain evidence="3">DS3754</strain>
    </source>
</reference>
<dbReference type="Proteomes" id="UP001242045">
    <property type="component" value="Unassembled WGS sequence"/>
</dbReference>
<accession>A0AAW8D3B5</accession>
<evidence type="ECO:0000256" key="2">
    <source>
        <dbReference type="SAM" id="Phobius"/>
    </source>
</evidence>
<evidence type="ECO:0000313" key="3">
    <source>
        <dbReference type="EMBL" id="MDP9894989.1"/>
    </source>
</evidence>
<gene>
    <name evidence="3" type="ORF">J2W31_004114</name>
</gene>
<evidence type="ECO:0008006" key="5">
    <source>
        <dbReference type="Google" id="ProtNLM"/>
    </source>
</evidence>
<dbReference type="EMBL" id="JAUSRD010000010">
    <property type="protein sequence ID" value="MDP9894989.1"/>
    <property type="molecule type" value="Genomic_DNA"/>
</dbReference>
<name>A0AAW8D3B5_9BURK</name>
<evidence type="ECO:0000313" key="4">
    <source>
        <dbReference type="Proteomes" id="UP001242045"/>
    </source>
</evidence>
<proteinExistence type="predicted"/>
<evidence type="ECO:0000256" key="1">
    <source>
        <dbReference type="SAM" id="MobiDB-lite"/>
    </source>
</evidence>
<dbReference type="RefSeq" id="WP_306882444.1">
    <property type="nucleotide sequence ID" value="NZ_JAUSRD010000010.1"/>
</dbReference>
<dbReference type="AlphaFoldDB" id="A0AAW8D3B5"/>
<sequence length="91" mass="9683">MLSEHLYFLLACIAIAVLAGNLIATVIVLRSDFYSSLQRGLQLVLVWLIPVVGAACCMSFAAIHKRAIPKPGKKFPPPDTFGLSGGEANGL</sequence>
<feature type="region of interest" description="Disordered" evidence="1">
    <location>
        <begin position="68"/>
        <end position="91"/>
    </location>
</feature>
<protein>
    <recommendedName>
        <fullName evidence="5">Cardiolipin synthase N-terminal domain-containing protein</fullName>
    </recommendedName>
</protein>
<feature type="transmembrane region" description="Helical" evidence="2">
    <location>
        <begin position="41"/>
        <end position="63"/>
    </location>
</feature>